<name>A0A8H7DXU6_PLEOS</name>
<dbReference type="Proteomes" id="UP000623687">
    <property type="component" value="Unassembled WGS sequence"/>
</dbReference>
<dbReference type="GO" id="GO:0016567">
    <property type="term" value="P:protein ubiquitination"/>
    <property type="evidence" value="ECO:0007669"/>
    <property type="project" value="TreeGrafter"/>
</dbReference>
<protein>
    <recommendedName>
        <fullName evidence="3">YDG domain-containing protein</fullName>
    </recommendedName>
</protein>
<proteinExistence type="predicted"/>
<dbReference type="OrthoDB" id="2270193at2759"/>
<dbReference type="InterPro" id="IPR003105">
    <property type="entry name" value="SRA_YDG"/>
</dbReference>
<dbReference type="VEuPathDB" id="FungiDB:PC9H_001489"/>
<dbReference type="GO" id="GO:0044027">
    <property type="term" value="P:negative regulation of gene expression via chromosomal CpG island methylation"/>
    <property type="evidence" value="ECO:0007669"/>
    <property type="project" value="TreeGrafter"/>
</dbReference>
<dbReference type="Pfam" id="PF02182">
    <property type="entry name" value="SAD_SRA"/>
    <property type="match status" value="1"/>
</dbReference>
<reference evidence="4" key="1">
    <citation type="submission" date="2019-07" db="EMBL/GenBank/DDBJ databases">
        <authorList>
            <person name="Palmer J.M."/>
        </authorList>
    </citation>
    <scope>NUCLEOTIDE SEQUENCE</scope>
    <source>
        <strain evidence="4">PC9</strain>
    </source>
</reference>
<dbReference type="GeneID" id="59371330"/>
<dbReference type="InterPro" id="IPR036987">
    <property type="entry name" value="SRA-YDG_sf"/>
</dbReference>
<comment type="subcellular location">
    <subcellularLocation>
        <location evidence="2">Nucleus</location>
    </subcellularLocation>
</comment>
<dbReference type="RefSeq" id="XP_036636984.1">
    <property type="nucleotide sequence ID" value="XM_036771139.1"/>
</dbReference>
<keyword evidence="5" id="KW-1185">Reference proteome</keyword>
<evidence type="ECO:0000256" key="1">
    <source>
        <dbReference type="ARBA" id="ARBA00023242"/>
    </source>
</evidence>
<dbReference type="GO" id="GO:0005634">
    <property type="term" value="C:nucleus"/>
    <property type="evidence" value="ECO:0007669"/>
    <property type="project" value="UniProtKB-SubCell"/>
</dbReference>
<dbReference type="InterPro" id="IPR015947">
    <property type="entry name" value="PUA-like_sf"/>
</dbReference>
<dbReference type="PANTHER" id="PTHR14140:SF27">
    <property type="entry name" value="OS04G0289800 PROTEIN"/>
    <property type="match status" value="1"/>
</dbReference>
<dbReference type="PROSITE" id="PS51015">
    <property type="entry name" value="YDG"/>
    <property type="match status" value="1"/>
</dbReference>
<evidence type="ECO:0000313" key="5">
    <source>
        <dbReference type="Proteomes" id="UP000623687"/>
    </source>
</evidence>
<evidence type="ECO:0000256" key="2">
    <source>
        <dbReference type="PROSITE-ProRule" id="PRU00358"/>
    </source>
</evidence>
<dbReference type="PANTHER" id="PTHR14140">
    <property type="entry name" value="E3 UBIQUITIN-PROTEIN LIGASE UHRF-RELATED"/>
    <property type="match status" value="1"/>
</dbReference>
<sequence length="184" mass="20681">MSKTKARLKRLAEVNDDIPGIKPGAMFRNRQELSDAGVHLPTIHGIHNAGEENVYSVVLYGGYEDNVDEGEEITYTEQGKGAEKGKAVHGQSQAGDQEWKGPNAALKHYAVTTHLPIRVVRGDKSNSVYAPRPGGTYRYRYDGLYVVDEWWEARGKAGYMMCMFRLKRFNDGTVYDIPKRTDPD</sequence>
<organism evidence="4 5">
    <name type="scientific">Pleurotus ostreatus</name>
    <name type="common">Oyster mushroom</name>
    <name type="synonym">White-rot fungus</name>
    <dbReference type="NCBI Taxonomy" id="5322"/>
    <lineage>
        <taxon>Eukaryota</taxon>
        <taxon>Fungi</taxon>
        <taxon>Dikarya</taxon>
        <taxon>Basidiomycota</taxon>
        <taxon>Agaricomycotina</taxon>
        <taxon>Agaricomycetes</taxon>
        <taxon>Agaricomycetidae</taxon>
        <taxon>Agaricales</taxon>
        <taxon>Pleurotineae</taxon>
        <taxon>Pleurotaceae</taxon>
        <taxon>Pleurotus</taxon>
    </lineage>
</organism>
<dbReference type="SMART" id="SM00466">
    <property type="entry name" value="SRA"/>
    <property type="match status" value="1"/>
</dbReference>
<dbReference type="Gene3D" id="2.30.280.10">
    <property type="entry name" value="SRA-YDG"/>
    <property type="match status" value="1"/>
</dbReference>
<dbReference type="GO" id="GO:0061630">
    <property type="term" value="F:ubiquitin protein ligase activity"/>
    <property type="evidence" value="ECO:0007669"/>
    <property type="project" value="TreeGrafter"/>
</dbReference>
<dbReference type="AlphaFoldDB" id="A0A8H7DXU6"/>
<dbReference type="InterPro" id="IPR045134">
    <property type="entry name" value="UHRF1/2-like"/>
</dbReference>
<dbReference type="EMBL" id="JACETU010000001">
    <property type="protein sequence ID" value="KAF7441140.1"/>
    <property type="molecule type" value="Genomic_DNA"/>
</dbReference>
<gene>
    <name evidence="4" type="ORF">PC9H_001489</name>
</gene>
<accession>A0A8H7DXU6</accession>
<evidence type="ECO:0000313" key="4">
    <source>
        <dbReference type="EMBL" id="KAF7441140.1"/>
    </source>
</evidence>
<dbReference type="SUPFAM" id="SSF88697">
    <property type="entry name" value="PUA domain-like"/>
    <property type="match status" value="1"/>
</dbReference>
<evidence type="ECO:0000259" key="3">
    <source>
        <dbReference type="PROSITE" id="PS51015"/>
    </source>
</evidence>
<comment type="caution">
    <text evidence="4">The sequence shown here is derived from an EMBL/GenBank/DDBJ whole genome shotgun (WGS) entry which is preliminary data.</text>
</comment>
<keyword evidence="1 2" id="KW-0539">Nucleus</keyword>
<feature type="domain" description="YDG" evidence="3">
    <location>
        <begin position="16"/>
        <end position="168"/>
    </location>
</feature>